<dbReference type="PRINTS" id="PR00081">
    <property type="entry name" value="GDHRDH"/>
</dbReference>
<feature type="region of interest" description="Disordered" evidence="3">
    <location>
        <begin position="193"/>
        <end position="213"/>
    </location>
</feature>
<dbReference type="PANTHER" id="PTHR24321">
    <property type="entry name" value="DEHYDROGENASES, SHORT CHAIN"/>
    <property type="match status" value="1"/>
</dbReference>
<gene>
    <name evidence="4" type="ORF">DUNSADRAFT_13991</name>
</gene>
<dbReference type="Proteomes" id="UP000815325">
    <property type="component" value="Unassembled WGS sequence"/>
</dbReference>
<dbReference type="Gene3D" id="3.40.50.720">
    <property type="entry name" value="NAD(P)-binding Rossmann-like Domain"/>
    <property type="match status" value="1"/>
</dbReference>
<dbReference type="InterPro" id="IPR036291">
    <property type="entry name" value="NAD(P)-bd_dom_sf"/>
</dbReference>
<dbReference type="SUPFAM" id="SSF51735">
    <property type="entry name" value="NAD(P)-binding Rossmann-fold domains"/>
    <property type="match status" value="1"/>
</dbReference>
<comment type="similarity">
    <text evidence="1">Belongs to the short-chain dehydrogenases/reductases (SDR) family.</text>
</comment>
<dbReference type="EMBL" id="MU070004">
    <property type="protein sequence ID" value="KAF5830801.1"/>
    <property type="molecule type" value="Genomic_DNA"/>
</dbReference>
<dbReference type="Pfam" id="PF13561">
    <property type="entry name" value="adh_short_C2"/>
    <property type="match status" value="1"/>
</dbReference>
<evidence type="ECO:0000313" key="5">
    <source>
        <dbReference type="Proteomes" id="UP000815325"/>
    </source>
</evidence>
<dbReference type="CDD" id="cd05233">
    <property type="entry name" value="SDR_c"/>
    <property type="match status" value="1"/>
</dbReference>
<comment type="caution">
    <text evidence="4">The sequence shown here is derived from an EMBL/GenBank/DDBJ whole genome shotgun (WGS) entry which is preliminary data.</text>
</comment>
<keyword evidence="5" id="KW-1185">Reference proteome</keyword>
<reference evidence="4" key="1">
    <citation type="submission" date="2017-08" db="EMBL/GenBank/DDBJ databases">
        <authorList>
            <person name="Polle J.E."/>
            <person name="Barry K."/>
            <person name="Cushman J."/>
            <person name="Schmutz J."/>
            <person name="Tran D."/>
            <person name="Hathwaick L.T."/>
            <person name="Yim W.C."/>
            <person name="Jenkins J."/>
            <person name="Mckie-Krisberg Z.M."/>
            <person name="Prochnik S."/>
            <person name="Lindquist E."/>
            <person name="Dockter R.B."/>
            <person name="Adam C."/>
            <person name="Molina H."/>
            <person name="Bunkerborg J."/>
            <person name="Jin E."/>
            <person name="Buchheim M."/>
            <person name="Magnuson J."/>
        </authorList>
    </citation>
    <scope>NUCLEOTIDE SEQUENCE</scope>
    <source>
        <strain evidence="4">CCAP 19/18</strain>
    </source>
</reference>
<protein>
    <submittedName>
        <fullName evidence="4">Uncharacterized protein</fullName>
    </submittedName>
</protein>
<dbReference type="PANTHER" id="PTHR24321:SF8">
    <property type="entry name" value="ESTRADIOL 17-BETA-DEHYDROGENASE 8-RELATED"/>
    <property type="match status" value="1"/>
</dbReference>
<name>A0ABQ7G875_DUNSA</name>
<keyword evidence="2" id="KW-0560">Oxidoreductase</keyword>
<evidence type="ECO:0000256" key="2">
    <source>
        <dbReference type="ARBA" id="ARBA00023002"/>
    </source>
</evidence>
<evidence type="ECO:0000256" key="1">
    <source>
        <dbReference type="ARBA" id="ARBA00006484"/>
    </source>
</evidence>
<dbReference type="InterPro" id="IPR002347">
    <property type="entry name" value="SDR_fam"/>
</dbReference>
<evidence type="ECO:0000256" key="3">
    <source>
        <dbReference type="SAM" id="MobiDB-lite"/>
    </source>
</evidence>
<organism evidence="4 5">
    <name type="scientific">Dunaliella salina</name>
    <name type="common">Green alga</name>
    <name type="synonym">Protococcus salinus</name>
    <dbReference type="NCBI Taxonomy" id="3046"/>
    <lineage>
        <taxon>Eukaryota</taxon>
        <taxon>Viridiplantae</taxon>
        <taxon>Chlorophyta</taxon>
        <taxon>core chlorophytes</taxon>
        <taxon>Chlorophyceae</taxon>
        <taxon>CS clade</taxon>
        <taxon>Chlamydomonadales</taxon>
        <taxon>Dunaliellaceae</taxon>
        <taxon>Dunaliella</taxon>
    </lineage>
</organism>
<proteinExistence type="inferred from homology"/>
<sequence>MILFGASGGIGSALSRSLAQTHPKAHLIFAADDGQALEALVGSLGKGEAHKIDATKGEQVQNVVEGALLKYGRLDAVASMVGNVMMKPSTGSPEEPRVPQGSTSSITDLEDALRINLYTSFNVVQYSAKAMQKNGGGSIVLTSAAVAERGVPHFEALSAAKAGVEGMARSFAASYVRQGVRINCVLPGLTRTKQTEGLTRGESRPAATSKQMHPVKHFADPADIAAALEFFMDPRTDFITGQCLAVDGGLSSLTLQN</sequence>
<evidence type="ECO:0000313" key="4">
    <source>
        <dbReference type="EMBL" id="KAF5830801.1"/>
    </source>
</evidence>
<accession>A0ABQ7G875</accession>